<keyword evidence="3" id="KW-1185">Reference proteome</keyword>
<dbReference type="AlphaFoldDB" id="A0A8H5Z754"/>
<dbReference type="EMBL" id="JAAOAN010000037">
    <property type="protein sequence ID" value="KAF5724336.1"/>
    <property type="molecule type" value="Genomic_DNA"/>
</dbReference>
<feature type="compositionally biased region" description="Acidic residues" evidence="1">
    <location>
        <begin position="315"/>
        <end position="324"/>
    </location>
</feature>
<dbReference type="OrthoDB" id="3521097at2759"/>
<evidence type="ECO:0000256" key="1">
    <source>
        <dbReference type="SAM" id="MobiDB-lite"/>
    </source>
</evidence>
<gene>
    <name evidence="2" type="ORF">FMUND_934</name>
</gene>
<reference evidence="2 3" key="1">
    <citation type="submission" date="2020-05" db="EMBL/GenBank/DDBJ databases">
        <title>Identification and distribution of gene clusters putatively required for synthesis of sphingolipid metabolism inhibitors in phylogenetically diverse species of the filamentous fungus Fusarium.</title>
        <authorList>
            <person name="Kim H.-S."/>
            <person name="Busman M."/>
            <person name="Brown D.W."/>
            <person name="Divon H."/>
            <person name="Uhlig S."/>
            <person name="Proctor R.H."/>
        </authorList>
    </citation>
    <scope>NUCLEOTIDE SEQUENCE [LARGE SCALE GENOMIC DNA]</scope>
    <source>
        <strain evidence="2 3">NRRL 66235</strain>
    </source>
</reference>
<evidence type="ECO:0000313" key="2">
    <source>
        <dbReference type="EMBL" id="KAF5724336.1"/>
    </source>
</evidence>
<feature type="region of interest" description="Disordered" evidence="1">
    <location>
        <begin position="68"/>
        <end position="107"/>
    </location>
</feature>
<protein>
    <submittedName>
        <fullName evidence="2">Uncharacterized protein</fullName>
    </submittedName>
</protein>
<comment type="caution">
    <text evidence="2">The sequence shown here is derived from an EMBL/GenBank/DDBJ whole genome shotgun (WGS) entry which is preliminary data.</text>
</comment>
<dbReference type="PANTHER" id="PTHR38166:SF1">
    <property type="entry name" value="C2H2-TYPE DOMAIN-CONTAINING PROTEIN"/>
    <property type="match status" value="1"/>
</dbReference>
<evidence type="ECO:0000313" key="3">
    <source>
        <dbReference type="Proteomes" id="UP000544331"/>
    </source>
</evidence>
<dbReference type="Proteomes" id="UP000544331">
    <property type="component" value="Unassembled WGS sequence"/>
</dbReference>
<organism evidence="2 3">
    <name type="scientific">Fusarium mundagurra</name>
    <dbReference type="NCBI Taxonomy" id="1567541"/>
    <lineage>
        <taxon>Eukaryota</taxon>
        <taxon>Fungi</taxon>
        <taxon>Dikarya</taxon>
        <taxon>Ascomycota</taxon>
        <taxon>Pezizomycotina</taxon>
        <taxon>Sordariomycetes</taxon>
        <taxon>Hypocreomycetidae</taxon>
        <taxon>Hypocreales</taxon>
        <taxon>Nectriaceae</taxon>
        <taxon>Fusarium</taxon>
        <taxon>Fusarium fujikuroi species complex</taxon>
    </lineage>
</organism>
<proteinExistence type="predicted"/>
<feature type="compositionally biased region" description="Polar residues" evidence="1">
    <location>
        <begin position="1"/>
        <end position="10"/>
    </location>
</feature>
<feature type="compositionally biased region" description="Low complexity" evidence="1">
    <location>
        <begin position="89"/>
        <end position="99"/>
    </location>
</feature>
<accession>A0A8H5Z754</accession>
<feature type="region of interest" description="Disordered" evidence="1">
    <location>
        <begin position="276"/>
        <end position="339"/>
    </location>
</feature>
<dbReference type="PANTHER" id="PTHR38166">
    <property type="entry name" value="C2H2-TYPE DOMAIN-CONTAINING PROTEIN-RELATED"/>
    <property type="match status" value="1"/>
</dbReference>
<feature type="region of interest" description="Disordered" evidence="1">
    <location>
        <begin position="1"/>
        <end position="52"/>
    </location>
</feature>
<sequence length="670" mass="74231">MSDSMDSTNLGGAAAGDAPPTKPSLKERDAATTGVTIREEDSLLGIGNGQGDPYTGFTWEQTESNVTQAGEASFPPFGMIQTRPTEAMSSSEPSHSGPSYTIPAQSVSHASNSHIGMMIQDLIENPIPYPSLSWIPEFSWQDPHLCFDGQPLELPATRDGQLSRGGPGSEQGLSISQRSFSRRGEPDRGHDELQISEVIGVGGWHKNNRPEKLEVASAICSVSTDISLSEKAFKGEFIEAGLPDHVEIALQKIVNNIVETLVDDFCRSYAPQKQSLAAKRRLADQNSNTSTKRSRATTTRKGTKPGNRKGQNIDGDGESEDDESSGNRHSPSGTDTSVEQTRFLACPFMKWNPKEYRNSCIKKIRDMHGLKKHIQEKHFIIHCPRCFMTPPQDARVIPPHPCVETPGLQTRPPPVGLVTMDMQAAIRERPGHRLSQKEKWERIFQIIFPHEPIPLNPYLDHEMALFLCMVDNFFCEPSVKHRIRHMKQESQLGSQFDGAWRRIDELVFERALPQILEVLSANRTGMNSWITSDQVAVDRAQSISTMENGILDNSYIRDSEGFGFGQDEPTTFQSGVLTGVDNSTTPVPTLFANQPDIGVGETFDRLEITDTHETFSADVAGNAEFEEIGSDPFSTPWAGDISWCGGQETFEADLFQMRDDQTLFRSLAYD</sequence>
<name>A0A8H5Z754_9HYPO</name>
<feature type="compositionally biased region" description="Low complexity" evidence="1">
    <location>
        <begin position="287"/>
        <end position="300"/>
    </location>
</feature>
<feature type="compositionally biased region" description="Polar residues" evidence="1">
    <location>
        <begin position="327"/>
        <end position="339"/>
    </location>
</feature>
<feature type="region of interest" description="Disordered" evidence="1">
    <location>
        <begin position="152"/>
        <end position="190"/>
    </location>
</feature>